<dbReference type="GO" id="GO:0008615">
    <property type="term" value="P:pyridoxine biosynthetic process"/>
    <property type="evidence" value="ECO:0007669"/>
    <property type="project" value="UniProtKB-UniRule"/>
</dbReference>
<dbReference type="PROSITE" id="PS01064">
    <property type="entry name" value="PYRIDOX_OXIDASE"/>
    <property type="match status" value="1"/>
</dbReference>
<dbReference type="EC" id="1.4.3.5" evidence="6"/>
<dbReference type="InterPro" id="IPR000659">
    <property type="entry name" value="Pyridox_Oxase"/>
</dbReference>
<dbReference type="InterPro" id="IPR011576">
    <property type="entry name" value="Pyridox_Oxase_N"/>
</dbReference>
<name>A0A3A1YWV5_9BURK</name>
<feature type="binding site" evidence="6 7">
    <location>
        <position position="121"/>
    </location>
    <ligand>
        <name>substrate</name>
    </ligand>
</feature>
<dbReference type="EMBL" id="NQYH01000001">
    <property type="protein sequence ID" value="RIY42036.1"/>
    <property type="molecule type" value="Genomic_DNA"/>
</dbReference>
<feature type="binding site" evidence="6 8">
    <location>
        <begin position="138"/>
        <end position="139"/>
    </location>
    <ligand>
        <name>FMN</name>
        <dbReference type="ChEBI" id="CHEBI:58210"/>
    </ligand>
</feature>
<dbReference type="NCBIfam" id="TIGR00558">
    <property type="entry name" value="pdxH"/>
    <property type="match status" value="1"/>
</dbReference>
<evidence type="ECO:0000256" key="4">
    <source>
        <dbReference type="ARBA" id="ARBA00023002"/>
    </source>
</evidence>
<evidence type="ECO:0000256" key="6">
    <source>
        <dbReference type="HAMAP-Rule" id="MF_01629"/>
    </source>
</evidence>
<dbReference type="RefSeq" id="WP_119515252.1">
    <property type="nucleotide sequence ID" value="NZ_NQYH01000001.1"/>
</dbReference>
<comment type="function">
    <text evidence="6">Catalyzes the oxidation of either pyridoxine 5'-phosphate (PNP) or pyridoxamine 5'-phosphate (PMP) into pyridoxal 5'-phosphate (PLP).</text>
</comment>
<proteinExistence type="inferred from homology"/>
<comment type="pathway">
    <text evidence="6">Cofactor metabolism; pyridoxal 5'-phosphate salvage; pyridoxal 5'-phosphate from pyridoxine 5'-phosphate: step 1/1.</text>
</comment>
<feature type="binding site" evidence="6 7">
    <location>
        <position position="64"/>
    </location>
    <ligand>
        <name>substrate</name>
    </ligand>
</feature>
<feature type="domain" description="Pyridoxamine 5'-phosphate oxidase N-terminal" evidence="9">
    <location>
        <begin position="33"/>
        <end position="143"/>
    </location>
</feature>
<evidence type="ECO:0000313" key="11">
    <source>
        <dbReference type="EMBL" id="RIY42036.1"/>
    </source>
</evidence>
<dbReference type="Pfam" id="PF10590">
    <property type="entry name" value="PNP_phzG_C"/>
    <property type="match status" value="1"/>
</dbReference>
<gene>
    <name evidence="6 11" type="primary">pdxH</name>
    <name evidence="11" type="ORF">CJP73_00895</name>
</gene>
<keyword evidence="5 6" id="KW-0664">Pyridoxine biosynthesis</keyword>
<comment type="catalytic activity">
    <reaction evidence="6">
        <text>pyridoxine 5'-phosphate + O2 = pyridoxal 5'-phosphate + H2O2</text>
        <dbReference type="Rhea" id="RHEA:15149"/>
        <dbReference type="ChEBI" id="CHEBI:15379"/>
        <dbReference type="ChEBI" id="CHEBI:16240"/>
        <dbReference type="ChEBI" id="CHEBI:58589"/>
        <dbReference type="ChEBI" id="CHEBI:597326"/>
        <dbReference type="EC" id="1.4.3.5"/>
    </reaction>
</comment>
<evidence type="ECO:0000256" key="1">
    <source>
        <dbReference type="ARBA" id="ARBA00007301"/>
    </source>
</evidence>
<comment type="cofactor">
    <cofactor evidence="6 8">
        <name>FMN</name>
        <dbReference type="ChEBI" id="CHEBI:58210"/>
    </cofactor>
    <text evidence="6 8">Binds 1 FMN per subunit.</text>
</comment>
<feature type="binding site" evidence="6 7">
    <location>
        <begin position="187"/>
        <end position="189"/>
    </location>
    <ligand>
        <name>substrate</name>
    </ligand>
</feature>
<dbReference type="Proteomes" id="UP000266206">
    <property type="component" value="Unassembled WGS sequence"/>
</dbReference>
<evidence type="ECO:0000256" key="2">
    <source>
        <dbReference type="ARBA" id="ARBA00022630"/>
    </source>
</evidence>
<keyword evidence="3 6" id="KW-0288">FMN</keyword>
<feature type="binding site" evidence="6 8">
    <location>
        <position position="81"/>
    </location>
    <ligand>
        <name>FMN</name>
        <dbReference type="ChEBI" id="CHEBI:58210"/>
    </ligand>
</feature>
<dbReference type="InterPro" id="IPR019740">
    <property type="entry name" value="Pyridox_Oxase_CS"/>
</dbReference>
<dbReference type="Pfam" id="PF01243">
    <property type="entry name" value="PNPOx_N"/>
    <property type="match status" value="1"/>
</dbReference>
<dbReference type="UniPathway" id="UPA01068">
    <property type="reaction ID" value="UER00304"/>
</dbReference>
<organism evidence="11 12">
    <name type="scientific">Neopusillimonas maritima</name>
    <dbReference type="NCBI Taxonomy" id="2026239"/>
    <lineage>
        <taxon>Bacteria</taxon>
        <taxon>Pseudomonadati</taxon>
        <taxon>Pseudomonadota</taxon>
        <taxon>Betaproteobacteria</taxon>
        <taxon>Burkholderiales</taxon>
        <taxon>Alcaligenaceae</taxon>
        <taxon>Neopusillimonas</taxon>
    </lineage>
</organism>
<dbReference type="Gene3D" id="2.30.110.10">
    <property type="entry name" value="Electron Transport, Fmn-binding Protein, Chain A"/>
    <property type="match status" value="1"/>
</dbReference>
<protein>
    <recommendedName>
        <fullName evidence="6">Pyridoxine/pyridoxamine 5'-phosphate oxidase</fullName>
        <ecNumber evidence="6">1.4.3.5</ecNumber>
    </recommendedName>
    <alternativeName>
        <fullName evidence="6">PNP/PMP oxidase</fullName>
        <shortName evidence="6">PNPOx</shortName>
    </alternativeName>
    <alternativeName>
        <fullName evidence="6">Pyridoxal 5'-phosphate synthase</fullName>
    </alternativeName>
</protein>
<feature type="binding site" evidence="7">
    <location>
        <begin position="7"/>
        <end position="10"/>
    </location>
    <ligand>
        <name>substrate</name>
    </ligand>
</feature>
<comment type="pathway">
    <text evidence="6">Cofactor metabolism; pyridoxal 5'-phosphate salvage; pyridoxal 5'-phosphate from pyridoxamine 5'-phosphate: step 1/1.</text>
</comment>
<dbReference type="InterPro" id="IPR012349">
    <property type="entry name" value="Split_barrel_FMN-bd"/>
</dbReference>
<evidence type="ECO:0000259" key="9">
    <source>
        <dbReference type="Pfam" id="PF01243"/>
    </source>
</evidence>
<dbReference type="PIRSF" id="PIRSF000190">
    <property type="entry name" value="Pyd_amn-ph_oxd"/>
    <property type="match status" value="1"/>
</dbReference>
<dbReference type="PANTHER" id="PTHR10851">
    <property type="entry name" value="PYRIDOXINE-5-PHOSPHATE OXIDASE"/>
    <property type="match status" value="1"/>
</dbReference>
<evidence type="ECO:0000259" key="10">
    <source>
        <dbReference type="Pfam" id="PF10590"/>
    </source>
</evidence>
<feature type="binding site" evidence="6 8">
    <location>
        <begin position="59"/>
        <end position="64"/>
    </location>
    <ligand>
        <name>FMN</name>
        <dbReference type="ChEBI" id="CHEBI:58210"/>
    </ligand>
</feature>
<feature type="binding site" evidence="6 7">
    <location>
        <position position="129"/>
    </location>
    <ligand>
        <name>substrate</name>
    </ligand>
</feature>
<feature type="binding site" evidence="6 8">
    <location>
        <position position="181"/>
    </location>
    <ligand>
        <name>FMN</name>
        <dbReference type="ChEBI" id="CHEBI:58210"/>
    </ligand>
</feature>
<accession>A0A3A1YWV5</accession>
<comment type="catalytic activity">
    <reaction evidence="6">
        <text>pyridoxamine 5'-phosphate + O2 + H2O = pyridoxal 5'-phosphate + H2O2 + NH4(+)</text>
        <dbReference type="Rhea" id="RHEA:15817"/>
        <dbReference type="ChEBI" id="CHEBI:15377"/>
        <dbReference type="ChEBI" id="CHEBI:15379"/>
        <dbReference type="ChEBI" id="CHEBI:16240"/>
        <dbReference type="ChEBI" id="CHEBI:28938"/>
        <dbReference type="ChEBI" id="CHEBI:58451"/>
        <dbReference type="ChEBI" id="CHEBI:597326"/>
        <dbReference type="EC" id="1.4.3.5"/>
    </reaction>
</comment>
<reference evidence="11 12" key="1">
    <citation type="submission" date="2017-08" db="EMBL/GenBank/DDBJ databases">
        <title>Pusillimonas indicus sp. nov., a member of the family Alcaligenaceae isolated from surface seawater.</title>
        <authorList>
            <person name="Li J."/>
        </authorList>
    </citation>
    <scope>NUCLEOTIDE SEQUENCE [LARGE SCALE GENOMIC DNA]</scope>
    <source>
        <strain evidence="11 12">L52-1-41</strain>
    </source>
</reference>
<evidence type="ECO:0000256" key="5">
    <source>
        <dbReference type="ARBA" id="ARBA00023096"/>
    </source>
</evidence>
<keyword evidence="4 6" id="KW-0560">Oxidoreductase</keyword>
<dbReference type="OrthoDB" id="9780392at2"/>
<feature type="binding site" evidence="6 8">
    <location>
        <position position="191"/>
    </location>
    <ligand>
        <name>FMN</name>
        <dbReference type="ChEBI" id="CHEBI:58210"/>
    </ligand>
</feature>
<comment type="subunit">
    <text evidence="6">Homodimer.</text>
</comment>
<evidence type="ECO:0000256" key="3">
    <source>
        <dbReference type="ARBA" id="ARBA00022643"/>
    </source>
</evidence>
<comment type="caution">
    <text evidence="11">The sequence shown here is derived from an EMBL/GenBank/DDBJ whole genome shotgun (WGS) entry which is preliminary data.</text>
</comment>
<dbReference type="GO" id="GO:0004733">
    <property type="term" value="F:pyridoxamine phosphate oxidase activity"/>
    <property type="evidence" value="ECO:0007669"/>
    <property type="project" value="UniProtKB-UniRule"/>
</dbReference>
<evidence type="ECO:0000313" key="12">
    <source>
        <dbReference type="Proteomes" id="UP000266206"/>
    </source>
</evidence>
<dbReference type="PANTHER" id="PTHR10851:SF0">
    <property type="entry name" value="PYRIDOXINE-5'-PHOSPHATE OXIDASE"/>
    <property type="match status" value="1"/>
</dbReference>
<dbReference type="NCBIfam" id="NF004231">
    <property type="entry name" value="PRK05679.1"/>
    <property type="match status" value="1"/>
</dbReference>
<keyword evidence="2 6" id="KW-0285">Flavoprotein</keyword>
<dbReference type="HAMAP" id="MF_01629">
    <property type="entry name" value="PdxH"/>
    <property type="match status" value="1"/>
</dbReference>
<evidence type="ECO:0000256" key="7">
    <source>
        <dbReference type="PIRSR" id="PIRSR000190-1"/>
    </source>
</evidence>
<feature type="binding site" evidence="6 8">
    <location>
        <begin position="74"/>
        <end position="75"/>
    </location>
    <ligand>
        <name>FMN</name>
        <dbReference type="ChEBI" id="CHEBI:58210"/>
    </ligand>
</feature>
<dbReference type="InterPro" id="IPR019576">
    <property type="entry name" value="Pyridoxamine_oxidase_dimer_C"/>
</dbReference>
<evidence type="ECO:0000256" key="8">
    <source>
        <dbReference type="PIRSR" id="PIRSR000190-2"/>
    </source>
</evidence>
<feature type="binding site" evidence="6 8">
    <location>
        <position position="80"/>
    </location>
    <ligand>
        <name>FMN</name>
        <dbReference type="ChEBI" id="CHEBI:58210"/>
    </ligand>
</feature>
<comment type="similarity">
    <text evidence="1 6">Belongs to the pyridoxamine 5'-phosphate oxidase family.</text>
</comment>
<feature type="binding site" evidence="6 8">
    <location>
        <position position="103"/>
    </location>
    <ligand>
        <name>FMN</name>
        <dbReference type="ChEBI" id="CHEBI:58210"/>
    </ligand>
</feature>
<dbReference type="SUPFAM" id="SSF50475">
    <property type="entry name" value="FMN-binding split barrel"/>
    <property type="match status" value="1"/>
</dbReference>
<dbReference type="GO" id="GO:0010181">
    <property type="term" value="F:FMN binding"/>
    <property type="evidence" value="ECO:0007669"/>
    <property type="project" value="UniProtKB-UniRule"/>
</dbReference>
<feature type="domain" description="Pyridoxine 5'-phosphate oxidase dimerisation C-terminal" evidence="10">
    <location>
        <begin position="168"/>
        <end position="209"/>
    </location>
</feature>
<sequence>MTIADIRRDYQKNALHEDTVKADPLDQFQLWFNEALTAEVIEPTAMTLGTVKDGQPSSRIVLLKGFDARGLVFFTNYLSRKGKALAEQPFASALFFWPELERQVRFEGRVEQVAQSESDTYFHSRPLASRIGAWASPQSQPITREALDARAQRLADELGDNPPRPEHWGGYRLIPHYIEFWQGRPSRLHDRIAYELQPNGAWSYQRLAP</sequence>
<dbReference type="AlphaFoldDB" id="A0A3A1YWV5"/>
<feature type="binding site" evidence="6 7">
    <location>
        <position position="125"/>
    </location>
    <ligand>
        <name>substrate</name>
    </ligand>
</feature>